<gene>
    <name evidence="1" type="ORF">SAMN04488505_10381</name>
</gene>
<organism evidence="1 2">
    <name type="scientific">Chitinophaga rupis</name>
    <dbReference type="NCBI Taxonomy" id="573321"/>
    <lineage>
        <taxon>Bacteria</taxon>
        <taxon>Pseudomonadati</taxon>
        <taxon>Bacteroidota</taxon>
        <taxon>Chitinophagia</taxon>
        <taxon>Chitinophagales</taxon>
        <taxon>Chitinophagaceae</taxon>
        <taxon>Chitinophaga</taxon>
    </lineage>
</organism>
<accession>A0A1H7UR74</accession>
<keyword evidence="2" id="KW-1185">Reference proteome</keyword>
<proteinExistence type="predicted"/>
<dbReference type="Proteomes" id="UP000198984">
    <property type="component" value="Unassembled WGS sequence"/>
</dbReference>
<dbReference type="EMBL" id="FOBB01000003">
    <property type="protein sequence ID" value="SEL99453.1"/>
    <property type="molecule type" value="Genomic_DNA"/>
</dbReference>
<sequence length="223" mass="25698">MKLAFFLAAFCLIFFRVYFKNWWHGPHVPGKVSITVRVDDDYERIQYAGRISFSPDEKRIEHMSPGAYIRYRHNDTRFSAESDLKGAITYDTPGKDNMAEAIHEMIAFGYDAKARMERVFERGGDSALLQAIPQLRSSAASELYFQQLLRNEVLTDQVFNGILSYIDRQQGDNEKRKLLELLMNKACLSPGQWPAVEQTISRIHSTPDRLAMESLAKEKQQLK</sequence>
<dbReference type="AlphaFoldDB" id="A0A1H7UR74"/>
<name>A0A1H7UR74_9BACT</name>
<reference evidence="1 2" key="1">
    <citation type="submission" date="2016-10" db="EMBL/GenBank/DDBJ databases">
        <authorList>
            <person name="de Groot N.N."/>
        </authorList>
    </citation>
    <scope>NUCLEOTIDE SEQUENCE [LARGE SCALE GENOMIC DNA]</scope>
    <source>
        <strain evidence="1 2">DSM 21039</strain>
    </source>
</reference>
<evidence type="ECO:0000313" key="2">
    <source>
        <dbReference type="Proteomes" id="UP000198984"/>
    </source>
</evidence>
<evidence type="ECO:0000313" key="1">
    <source>
        <dbReference type="EMBL" id="SEL99453.1"/>
    </source>
</evidence>
<dbReference type="STRING" id="573321.SAMN04488505_10381"/>
<dbReference type="RefSeq" id="WP_089912233.1">
    <property type="nucleotide sequence ID" value="NZ_FOBB01000003.1"/>
</dbReference>
<dbReference type="OrthoDB" id="797519at2"/>
<protein>
    <submittedName>
        <fullName evidence="1">Uncharacterized protein</fullName>
    </submittedName>
</protein>